<organism evidence="11 12">
    <name type="scientific">Rotaria sordida</name>
    <dbReference type="NCBI Taxonomy" id="392033"/>
    <lineage>
        <taxon>Eukaryota</taxon>
        <taxon>Metazoa</taxon>
        <taxon>Spiralia</taxon>
        <taxon>Gnathifera</taxon>
        <taxon>Rotifera</taxon>
        <taxon>Eurotatoria</taxon>
        <taxon>Bdelloidea</taxon>
        <taxon>Philodinida</taxon>
        <taxon>Philodinidae</taxon>
        <taxon>Rotaria</taxon>
    </lineage>
</organism>
<dbReference type="GO" id="GO:0046872">
    <property type="term" value="F:metal ion binding"/>
    <property type="evidence" value="ECO:0007669"/>
    <property type="project" value="UniProtKB-KW"/>
</dbReference>
<dbReference type="PANTHER" id="PTHR11347">
    <property type="entry name" value="CYCLIC NUCLEOTIDE PHOSPHODIESTERASE"/>
    <property type="match status" value="1"/>
</dbReference>
<feature type="region of interest" description="Disordered" evidence="9">
    <location>
        <begin position="1594"/>
        <end position="1618"/>
    </location>
</feature>
<dbReference type="Gene3D" id="1.10.10.440">
    <property type="entry name" value="FF domain"/>
    <property type="match status" value="1"/>
</dbReference>
<dbReference type="Gene3D" id="1.10.1300.10">
    <property type="entry name" value="3'5'-cyclic nucleotide phosphodiesterase, catalytic domain"/>
    <property type="match status" value="1"/>
</dbReference>
<dbReference type="Pfam" id="PF00233">
    <property type="entry name" value="PDEase_I"/>
    <property type="match status" value="1"/>
</dbReference>
<feature type="domain" description="PDEase" evidence="10">
    <location>
        <begin position="1277"/>
        <end position="1600"/>
    </location>
</feature>
<dbReference type="PROSITE" id="PS51845">
    <property type="entry name" value="PDEASE_I_2"/>
    <property type="match status" value="1"/>
</dbReference>
<dbReference type="InterPro" id="IPR023174">
    <property type="entry name" value="PDEase_CS"/>
</dbReference>
<dbReference type="InterPro" id="IPR027417">
    <property type="entry name" value="P-loop_NTPase"/>
</dbReference>
<evidence type="ECO:0000256" key="9">
    <source>
        <dbReference type="SAM" id="MobiDB-lite"/>
    </source>
</evidence>
<accession>A0A813TG54</accession>
<feature type="compositionally biased region" description="Polar residues" evidence="9">
    <location>
        <begin position="1134"/>
        <end position="1151"/>
    </location>
</feature>
<keyword evidence="2" id="KW-0140">cGMP</keyword>
<dbReference type="SMART" id="SM00471">
    <property type="entry name" value="HDc"/>
    <property type="match status" value="1"/>
</dbReference>
<comment type="caution">
    <text evidence="11">The sequence shown here is derived from an EMBL/GenBank/DDBJ whole genome shotgun (WGS) entry which is preliminary data.</text>
</comment>
<dbReference type="InterPro" id="IPR023088">
    <property type="entry name" value="PDEase"/>
</dbReference>
<dbReference type="InterPro" id="IPR036517">
    <property type="entry name" value="FF_domain_sf"/>
</dbReference>
<evidence type="ECO:0000256" key="6">
    <source>
        <dbReference type="PIRSR" id="PIRSR623088-2"/>
    </source>
</evidence>
<evidence type="ECO:0000256" key="7">
    <source>
        <dbReference type="PIRSR" id="PIRSR623088-3"/>
    </source>
</evidence>
<feature type="active site" description="Proton donor" evidence="5">
    <location>
        <position position="1356"/>
    </location>
</feature>
<evidence type="ECO:0000256" key="3">
    <source>
        <dbReference type="ARBA" id="ARBA00022723"/>
    </source>
</evidence>
<feature type="binding site" evidence="7">
    <location>
        <position position="1360"/>
    </location>
    <ligand>
        <name>Zn(2+)</name>
        <dbReference type="ChEBI" id="CHEBI:29105"/>
        <label>1</label>
    </ligand>
</feature>
<feature type="binding site" evidence="6">
    <location>
        <begin position="1356"/>
        <end position="1360"/>
    </location>
    <ligand>
        <name>AMP</name>
        <dbReference type="ChEBI" id="CHEBI:456215"/>
    </ligand>
</feature>
<feature type="binding site" evidence="6">
    <location>
        <position position="1395"/>
    </location>
    <ligand>
        <name>AMP</name>
        <dbReference type="ChEBI" id="CHEBI:456215"/>
    </ligand>
</feature>
<dbReference type="FunFam" id="1.10.1300.10:FF:000003">
    <property type="entry name" value="Phosphodiesterase"/>
    <property type="match status" value="1"/>
</dbReference>
<feature type="binding site" evidence="7">
    <location>
        <position position="1395"/>
    </location>
    <ligand>
        <name>Zn(2+)</name>
        <dbReference type="ChEBI" id="CHEBI:29105"/>
        <label>2</label>
    </ligand>
</feature>
<evidence type="ECO:0000313" key="12">
    <source>
        <dbReference type="Proteomes" id="UP000663889"/>
    </source>
</evidence>
<dbReference type="CDD" id="cd00882">
    <property type="entry name" value="Ras_like_GTPase"/>
    <property type="match status" value="1"/>
</dbReference>
<comment type="similarity">
    <text evidence="1 8">Belongs to the cyclic nucleotide phosphodiesterase family.</text>
</comment>
<dbReference type="PRINTS" id="PR00387">
    <property type="entry name" value="PDIESTERASE1"/>
</dbReference>
<name>A0A813TG54_9BILA</name>
<feature type="compositionally biased region" description="Polar residues" evidence="9">
    <location>
        <begin position="1186"/>
        <end position="1196"/>
    </location>
</feature>
<dbReference type="EC" id="3.1.4.-" evidence="8"/>
<feature type="compositionally biased region" description="Basic residues" evidence="9">
    <location>
        <begin position="1216"/>
        <end position="1229"/>
    </location>
</feature>
<dbReference type="InterPro" id="IPR032835">
    <property type="entry name" value="RhoGAP-FF1"/>
</dbReference>
<feature type="binding site" evidence="7">
    <location>
        <position position="1505"/>
    </location>
    <ligand>
        <name>Zn(2+)</name>
        <dbReference type="ChEBI" id="CHEBI:29105"/>
        <label>1</label>
    </ligand>
</feature>
<feature type="binding site" evidence="6">
    <location>
        <position position="1557"/>
    </location>
    <ligand>
        <name>AMP</name>
        <dbReference type="ChEBI" id="CHEBI:456215"/>
    </ligand>
</feature>
<dbReference type="InterPro" id="IPR002073">
    <property type="entry name" value="PDEase_catalytic_dom"/>
</dbReference>
<dbReference type="PROSITE" id="PS00126">
    <property type="entry name" value="PDEASE_I_1"/>
    <property type="match status" value="1"/>
</dbReference>
<evidence type="ECO:0000313" key="11">
    <source>
        <dbReference type="EMBL" id="CAF0808900.1"/>
    </source>
</evidence>
<feature type="region of interest" description="Disordered" evidence="9">
    <location>
        <begin position="951"/>
        <end position="973"/>
    </location>
</feature>
<comment type="cofactor">
    <cofactor evidence="8">
        <name>a divalent metal cation</name>
        <dbReference type="ChEBI" id="CHEBI:60240"/>
    </cofactor>
    <text evidence="8">Binds 2 divalent metal cations per subunit. Site 1 may preferentially bind zinc ions, while site 2 has a preference for magnesium and/or manganese ions.</text>
</comment>
<proteinExistence type="inferred from homology"/>
<feature type="binding site" evidence="7">
    <location>
        <position position="1395"/>
    </location>
    <ligand>
        <name>Zn(2+)</name>
        <dbReference type="ChEBI" id="CHEBI:29105"/>
        <label>1</label>
    </ligand>
</feature>
<reference evidence="11" key="1">
    <citation type="submission" date="2021-02" db="EMBL/GenBank/DDBJ databases">
        <authorList>
            <person name="Nowell W R."/>
        </authorList>
    </citation>
    <scope>NUCLEOTIDE SEQUENCE</scope>
</reference>
<dbReference type="SUPFAM" id="SSF52540">
    <property type="entry name" value="P-loop containing nucleoside triphosphate hydrolases"/>
    <property type="match status" value="1"/>
</dbReference>
<evidence type="ECO:0000256" key="8">
    <source>
        <dbReference type="RuleBase" id="RU363067"/>
    </source>
</evidence>
<keyword evidence="4 8" id="KW-0378">Hydrolase</keyword>
<evidence type="ECO:0000259" key="10">
    <source>
        <dbReference type="PROSITE" id="PS51845"/>
    </source>
</evidence>
<feature type="compositionally biased region" description="Polar residues" evidence="9">
    <location>
        <begin position="1599"/>
        <end position="1618"/>
    </location>
</feature>
<keyword evidence="3 7" id="KW-0479">Metal-binding</keyword>
<dbReference type="SUPFAM" id="SSF109604">
    <property type="entry name" value="HD-domain/PDEase-like"/>
    <property type="match status" value="1"/>
</dbReference>
<evidence type="ECO:0000256" key="4">
    <source>
        <dbReference type="ARBA" id="ARBA00022801"/>
    </source>
</evidence>
<evidence type="ECO:0000256" key="5">
    <source>
        <dbReference type="PIRSR" id="PIRSR623088-1"/>
    </source>
</evidence>
<protein>
    <recommendedName>
        <fullName evidence="8">Phosphodiesterase</fullName>
        <ecNumber evidence="8">3.1.4.-</ecNumber>
    </recommendedName>
</protein>
<dbReference type="GO" id="GO:0004114">
    <property type="term" value="F:3',5'-cyclic-nucleotide phosphodiesterase activity"/>
    <property type="evidence" value="ECO:0007669"/>
    <property type="project" value="InterPro"/>
</dbReference>
<dbReference type="EMBL" id="CAJNOU010000018">
    <property type="protein sequence ID" value="CAF0808900.1"/>
    <property type="molecule type" value="Genomic_DNA"/>
</dbReference>
<dbReference type="GO" id="GO:0007165">
    <property type="term" value="P:signal transduction"/>
    <property type="evidence" value="ECO:0007669"/>
    <property type="project" value="InterPro"/>
</dbReference>
<dbReference type="InterPro" id="IPR036971">
    <property type="entry name" value="PDEase_catalytic_dom_sf"/>
</dbReference>
<sequence length="1618" mass="189061">MSLSLPTYCLSVVSIHPLSGKSSLCKRLIDSNIDSYQLFLSINNNNDKNSLWYYWGSIKHRRLDEQREGIFHLIEHSSISTDNNESIDNYLRRISILTLRIEEKLNIERKNFPKDKININGFLCVYDLSSNKPISDFLILLHALLKTRRPILIVTTKNDLINNQSILSIEFEQSIHYSLPTIPIIHTSAHEHVNIQSVLELALYACDETTKKSFHKKYIPPNYTDAYKNEQSLKHIIQTEYRGLLNRHVPDFRIGSWEKFYDRWQNHTSVQTFIDVFGKQQAKCLYDEHIEELRKTLRQKLIDERLIPIIEMLLRDQKSKISRNWDYVRLQMQKHPDYSSTVIPSSMWSDLERNNTNKSLIIPDDLLDTFEARLRFESYINNHQIEQTRRINCRLLFDLLNRFSNAGLIHYGDAYDKDCVYFLGRECYESLNVHDRLRIFALHQSYLYRLICLQFVELLFESLEIFINTFEQMNLVTKLDHEKNFKSRKITTVTIDDIFQKEIIQQIKHDSRYQSLNTRENDRHRLIMCHCHFLYDCIYYPLLNINQLLKQRRRSYKRRKSSSISLFSNMYVDDSFCPYTRKILFNNNNENEGKIKKKQPILITILNILICGNDIDVNHFFRILSNGSFDFQINFLILKNLEFQIIDGCIFVSSNAQQILQDYISQKKIHLNINTLPSVDLYSQIDGNFLSNIPNDIIKSSFKHLLSYGESLNKIQQPIYLRILLCFMCGGETNDVEIFSSQLSSHFSFMINNQSSFIINTFLDQSNRKIELIPVSFHSLFAIKLTDFDGFILFYDRDRKAAFNTMIYMEKYISVKLKEKNNDDENTNETTIRCPPIYILSCVKEPTLSNTRKFLNDIRRTDYCYQCHSGTIRNFVESHLLPFLNQCSLGKYGNTTGNDQHQTEELLAGVTSYLDRATHSSANDLMTHNLERTHEPLINSINNDRMVSLTPLTKSNEDSPKHQHSLSTPTNHEQSFTYQSYPYVSNSTNGNDSTIVPTTPVDPSISNLSFISSTNSISDYQRHYFQKSTSMRFAKLIEHPTNISNYDSLQNSANSLTRQRISEVEEMKYHLYKHRTAAHVKVPLATPEVIELNEIMPFSIQEYYETSSSIINNNKNDLINSSSSIIHNSTIDESITDSSKQTRVTDSSIDSSSDEHLRTSTPAQNVVVLQRKVSDRKIKRVRAKQNDITGSASSSEVLKKPGSDDDILNDDDKGNQKKKRRPSFKRRKKSITDQTQTDSGIDSRMALHHASLYDRIRRSEQKCKVALEVLSYHASCPDEEYERYKTYELPSNIPNINQFEFSPWSVANDMKPIYVLYMFRDLTNMMDPLNANRFDMECVIRFTLTVRKNYRNVPYHNWSHAFSVAHAIYTVIKQTKHKFTPNQCIALFVACLCHDLDHRGKTNDYMVKSASTLASIYSTSTMERHHFNQTVTILQTESHNIFKHFSPKEYRQMLDDIRHCILATDLALFFENRPKFEHIIDNSQFDWNNKEHTQRLQSLSMTVVDLCAMYKPWQIQENVVNTIMDEFWQEGDEEKRRGIQPQSLMDRSLAHELPKNQVNFIKSICIPCYSLIVRILPETMPMLNGARSNLQRWQELADEQQSSRMSTTYPQTHQPASS</sequence>
<feature type="region of interest" description="Disordered" evidence="9">
    <location>
        <begin position="1180"/>
        <end position="1242"/>
    </location>
</feature>
<dbReference type="CDD" id="cd00077">
    <property type="entry name" value="HDc"/>
    <property type="match status" value="1"/>
</dbReference>
<gene>
    <name evidence="11" type="ORF">SEV965_LOCUS1018</name>
</gene>
<dbReference type="Gene3D" id="3.40.50.300">
    <property type="entry name" value="P-loop containing nucleotide triphosphate hydrolases"/>
    <property type="match status" value="1"/>
</dbReference>
<feature type="binding site" evidence="6">
    <location>
        <position position="1505"/>
    </location>
    <ligand>
        <name>AMP</name>
        <dbReference type="ChEBI" id="CHEBI:456215"/>
    </ligand>
</feature>
<dbReference type="Proteomes" id="UP000663889">
    <property type="component" value="Unassembled WGS sequence"/>
</dbReference>
<evidence type="ECO:0000256" key="2">
    <source>
        <dbReference type="ARBA" id="ARBA00022535"/>
    </source>
</evidence>
<evidence type="ECO:0000256" key="1">
    <source>
        <dbReference type="ARBA" id="ARBA00007648"/>
    </source>
</evidence>
<feature type="binding site" evidence="7">
    <location>
        <position position="1394"/>
    </location>
    <ligand>
        <name>Zn(2+)</name>
        <dbReference type="ChEBI" id="CHEBI:29105"/>
        <label>1</label>
    </ligand>
</feature>
<feature type="region of interest" description="Disordered" evidence="9">
    <location>
        <begin position="1134"/>
        <end position="1163"/>
    </location>
</feature>
<dbReference type="Pfam" id="PF16512">
    <property type="entry name" value="RhoGAP-FF1"/>
    <property type="match status" value="1"/>
</dbReference>
<dbReference type="InterPro" id="IPR003607">
    <property type="entry name" value="HD/PDEase_dom"/>
</dbReference>